<dbReference type="Proteomes" id="UP000192276">
    <property type="component" value="Unassembled WGS sequence"/>
</dbReference>
<reference evidence="2" key="1">
    <citation type="submission" date="2016-04" db="EMBL/GenBank/DDBJ databases">
        <authorList>
            <person name="Chen L."/>
            <person name="Zhuang W."/>
            <person name="Wang G."/>
        </authorList>
    </citation>
    <scope>NUCLEOTIDE SEQUENCE [LARGE SCALE GENOMIC DNA]</scope>
    <source>
        <strain evidence="2">208</strain>
    </source>
</reference>
<dbReference type="AlphaFoldDB" id="A0A1V9FTF0"/>
<dbReference type="PROSITE" id="PS51257">
    <property type="entry name" value="PROKAR_LIPOPROTEIN"/>
    <property type="match status" value="1"/>
</dbReference>
<accession>A0A1V9FTF0</accession>
<sequence length="252" mass="28027">MKKVFLLAGAMAMLVLSSCKKDKDSNDDNNGGHTKLLKKVTKTENGNTNVFNLTYNGSKLRSFSSADGLESTVLTLDGSGNISKIEYRDHNDYTTYTYSYHDGIPVSGTVKTIQKVAGEPDDIIQDDVLTYTVVNNQVTKIVKEMKLADETETANITYGSDGNVAKVTLEGDMQGTVVFTWGIKRPGFPTVSKWLLDVGYTLQFFARNEMLTAGYDFEGTLFDYTLTTQYTYDKDGYPLTSNDGEIQLKFEY</sequence>
<name>A0A1V9FTF0_9BACT</name>
<evidence type="ECO:0000313" key="2">
    <source>
        <dbReference type="Proteomes" id="UP000192276"/>
    </source>
</evidence>
<dbReference type="OrthoDB" id="658609at2"/>
<dbReference type="STRING" id="550983.A4R26_18860"/>
<evidence type="ECO:0008006" key="3">
    <source>
        <dbReference type="Google" id="ProtNLM"/>
    </source>
</evidence>
<proteinExistence type="predicted"/>
<evidence type="ECO:0000313" key="1">
    <source>
        <dbReference type="EMBL" id="OQP61624.1"/>
    </source>
</evidence>
<gene>
    <name evidence="1" type="ORF">A4R26_18860</name>
</gene>
<organism evidence="1 2">
    <name type="scientific">Niastella populi</name>
    <dbReference type="NCBI Taxonomy" id="550983"/>
    <lineage>
        <taxon>Bacteria</taxon>
        <taxon>Pseudomonadati</taxon>
        <taxon>Bacteroidota</taxon>
        <taxon>Chitinophagia</taxon>
        <taxon>Chitinophagales</taxon>
        <taxon>Chitinophagaceae</taxon>
        <taxon>Niastella</taxon>
    </lineage>
</organism>
<protein>
    <recommendedName>
        <fullName evidence="3">DUF4595 domain-containing protein</fullName>
    </recommendedName>
</protein>
<comment type="caution">
    <text evidence="1">The sequence shown here is derived from an EMBL/GenBank/DDBJ whole genome shotgun (WGS) entry which is preliminary data.</text>
</comment>
<keyword evidence="2" id="KW-1185">Reference proteome</keyword>
<dbReference type="RefSeq" id="WP_081164126.1">
    <property type="nucleotide sequence ID" value="NZ_LWBP01000134.1"/>
</dbReference>
<dbReference type="EMBL" id="LWBP01000134">
    <property type="protein sequence ID" value="OQP61624.1"/>
    <property type="molecule type" value="Genomic_DNA"/>
</dbReference>